<dbReference type="PANTHER" id="PTHR31272:SF6">
    <property type="entry name" value="CYTOCHROME C-TYPE BIOGENESIS CCDA-LIKE CHLOROPLASTIC PROTEIN"/>
    <property type="match status" value="1"/>
</dbReference>
<gene>
    <name evidence="8" type="ORF">DW687_07130</name>
</gene>
<dbReference type="GeneID" id="97999571"/>
<keyword evidence="3 6" id="KW-0812">Transmembrane</keyword>
<evidence type="ECO:0000256" key="2">
    <source>
        <dbReference type="ARBA" id="ARBA00006143"/>
    </source>
</evidence>
<feature type="transmembrane region" description="Helical" evidence="6">
    <location>
        <begin position="135"/>
        <end position="160"/>
    </location>
</feature>
<dbReference type="EMBL" id="QUSM01000003">
    <property type="protein sequence ID" value="RGD74523.1"/>
    <property type="molecule type" value="Genomic_DNA"/>
</dbReference>
<comment type="similarity">
    <text evidence="2">Belongs to the DsbD family.</text>
</comment>
<evidence type="ECO:0000313" key="9">
    <source>
        <dbReference type="Proteomes" id="UP000261212"/>
    </source>
</evidence>
<accession>A0A3E3DZ64</accession>
<evidence type="ECO:0000256" key="4">
    <source>
        <dbReference type="ARBA" id="ARBA00022989"/>
    </source>
</evidence>
<evidence type="ECO:0000313" key="8">
    <source>
        <dbReference type="EMBL" id="RGD74523.1"/>
    </source>
</evidence>
<feature type="transmembrane region" description="Helical" evidence="6">
    <location>
        <begin position="62"/>
        <end position="82"/>
    </location>
</feature>
<dbReference type="InterPro" id="IPR051790">
    <property type="entry name" value="Cytochrome_c-biogenesis_DsbD"/>
</dbReference>
<feature type="transmembrane region" description="Helical" evidence="6">
    <location>
        <begin position="208"/>
        <end position="227"/>
    </location>
</feature>
<feature type="transmembrane region" description="Helical" evidence="6">
    <location>
        <begin position="166"/>
        <end position="187"/>
    </location>
</feature>
<dbReference type="InterPro" id="IPR003834">
    <property type="entry name" value="Cyt_c_assmbl_TM_dom"/>
</dbReference>
<dbReference type="GO" id="GO:0016020">
    <property type="term" value="C:membrane"/>
    <property type="evidence" value="ECO:0007669"/>
    <property type="project" value="UniProtKB-SubCell"/>
</dbReference>
<protein>
    <submittedName>
        <fullName evidence="8">Cytochrome C biogenesis protein CcdA</fullName>
    </submittedName>
</protein>
<feature type="transmembrane region" description="Helical" evidence="6">
    <location>
        <begin position="17"/>
        <end position="50"/>
    </location>
</feature>
<evidence type="ECO:0000256" key="6">
    <source>
        <dbReference type="SAM" id="Phobius"/>
    </source>
</evidence>
<keyword evidence="5 6" id="KW-0472">Membrane</keyword>
<comment type="caution">
    <text evidence="8">The sequence shown here is derived from an EMBL/GenBank/DDBJ whole genome shotgun (WGS) entry which is preliminary data.</text>
</comment>
<name>A0A3E3DZ64_9FIRM</name>
<feature type="domain" description="Cytochrome C biogenesis protein transmembrane" evidence="7">
    <location>
        <begin position="22"/>
        <end position="226"/>
    </location>
</feature>
<reference evidence="8 9" key="1">
    <citation type="submission" date="2018-08" db="EMBL/GenBank/DDBJ databases">
        <title>A genome reference for cultivated species of the human gut microbiota.</title>
        <authorList>
            <person name="Zou Y."/>
            <person name="Xue W."/>
            <person name="Luo G."/>
        </authorList>
    </citation>
    <scope>NUCLEOTIDE SEQUENCE [LARGE SCALE GENOMIC DNA]</scope>
    <source>
        <strain evidence="8 9">AM25-6</strain>
    </source>
</reference>
<dbReference type="Proteomes" id="UP000261212">
    <property type="component" value="Unassembled WGS sequence"/>
</dbReference>
<evidence type="ECO:0000256" key="1">
    <source>
        <dbReference type="ARBA" id="ARBA00004141"/>
    </source>
</evidence>
<evidence type="ECO:0000259" key="7">
    <source>
        <dbReference type="Pfam" id="PF02683"/>
    </source>
</evidence>
<dbReference type="GO" id="GO:0017004">
    <property type="term" value="P:cytochrome complex assembly"/>
    <property type="evidence" value="ECO:0007669"/>
    <property type="project" value="InterPro"/>
</dbReference>
<proteinExistence type="inferred from homology"/>
<dbReference type="PANTHER" id="PTHR31272">
    <property type="entry name" value="CYTOCHROME C-TYPE BIOGENESIS PROTEIN HI_1454-RELATED"/>
    <property type="match status" value="1"/>
</dbReference>
<evidence type="ECO:0000256" key="5">
    <source>
        <dbReference type="ARBA" id="ARBA00023136"/>
    </source>
</evidence>
<dbReference type="Pfam" id="PF02683">
    <property type="entry name" value="DsbD_TM"/>
    <property type="match status" value="1"/>
</dbReference>
<sequence length="230" mass="24673">MINNILESISSIITSNIYLAPIVAFFAGILVSFTPCSLSSIPLIVGYVGMNGKEDTKKLFKLSVTFAVGTALTFTVLGTLASMLGKVMTLSGQWFYIVLGVIMVLMALQTFELFNFIPSTYLVSKNEKRGYGGALLSGILAGVFSSPCSTPVLVVILGIVAGSGNILWGILLLVCYSIGHGILTVMVGTSLGLANKITNNEKYGKLQLFIKIFLGISMLLIAFYMFYLGF</sequence>
<dbReference type="AlphaFoldDB" id="A0A3E3DZ64"/>
<organism evidence="8 9">
    <name type="scientific">Anaerofustis stercorihominis</name>
    <dbReference type="NCBI Taxonomy" id="214853"/>
    <lineage>
        <taxon>Bacteria</taxon>
        <taxon>Bacillati</taxon>
        <taxon>Bacillota</taxon>
        <taxon>Clostridia</taxon>
        <taxon>Eubacteriales</taxon>
        <taxon>Eubacteriaceae</taxon>
        <taxon>Anaerofustis</taxon>
    </lineage>
</organism>
<comment type="subcellular location">
    <subcellularLocation>
        <location evidence="1">Membrane</location>
        <topology evidence="1">Multi-pass membrane protein</topology>
    </subcellularLocation>
</comment>
<evidence type="ECO:0000256" key="3">
    <source>
        <dbReference type="ARBA" id="ARBA00022692"/>
    </source>
</evidence>
<keyword evidence="4 6" id="KW-1133">Transmembrane helix</keyword>
<dbReference type="RefSeq" id="WP_007049104.1">
    <property type="nucleotide sequence ID" value="NZ_CABKNJ010000005.1"/>
</dbReference>
<feature type="transmembrane region" description="Helical" evidence="6">
    <location>
        <begin position="94"/>
        <end position="114"/>
    </location>
</feature>